<dbReference type="RefSeq" id="WP_117001684.1">
    <property type="nucleotide sequence ID" value="NZ_BMJS01000004.1"/>
</dbReference>
<proteinExistence type="predicted"/>
<dbReference type="EMBL" id="BMJS01000004">
    <property type="protein sequence ID" value="GGF91963.1"/>
    <property type="molecule type" value="Genomic_DNA"/>
</dbReference>
<reference evidence="1" key="2">
    <citation type="submission" date="2020-09" db="EMBL/GenBank/DDBJ databases">
        <authorList>
            <person name="Sun Q."/>
            <person name="Zhou Y."/>
        </authorList>
    </citation>
    <scope>NUCLEOTIDE SEQUENCE</scope>
    <source>
        <strain evidence="1">CGMCC 1.15758</strain>
    </source>
</reference>
<reference evidence="1" key="1">
    <citation type="journal article" date="2014" name="Int. J. Syst. Evol. Microbiol.">
        <title>Complete genome sequence of Corynebacterium casei LMG S-19264T (=DSM 44701T), isolated from a smear-ripened cheese.</title>
        <authorList>
            <consortium name="US DOE Joint Genome Institute (JGI-PGF)"/>
            <person name="Walter F."/>
            <person name="Albersmeier A."/>
            <person name="Kalinowski J."/>
            <person name="Ruckert C."/>
        </authorList>
    </citation>
    <scope>NUCLEOTIDE SEQUENCE</scope>
    <source>
        <strain evidence="1">CGMCC 1.15758</strain>
    </source>
</reference>
<dbReference type="AlphaFoldDB" id="A0A8J3E8B1"/>
<evidence type="ECO:0000313" key="1">
    <source>
        <dbReference type="EMBL" id="GGF91963.1"/>
    </source>
</evidence>
<dbReference type="Proteomes" id="UP000636949">
    <property type="component" value="Unassembled WGS sequence"/>
</dbReference>
<evidence type="ECO:0000313" key="2">
    <source>
        <dbReference type="Proteomes" id="UP000636949"/>
    </source>
</evidence>
<accession>A0A8J3E8B1</accession>
<gene>
    <name evidence="1" type="ORF">GCM10010995_06390</name>
</gene>
<sequence>MNNKSSTAILILTLEAMSTVAQARSILPDVIQINSDDQYLDIDSDNTDSGVVSDAINILTKKSTLEAIGDSFATLTSALRVDSLALNAAKMFVGGSDSTNMNGCYSNCHSACHGSRGWR</sequence>
<protein>
    <submittedName>
        <fullName evidence="1">Uncharacterized protein</fullName>
    </submittedName>
</protein>
<keyword evidence="2" id="KW-1185">Reference proteome</keyword>
<name>A0A8J3E8B1_9GAMM</name>
<comment type="caution">
    <text evidence="1">The sequence shown here is derived from an EMBL/GenBank/DDBJ whole genome shotgun (WGS) entry which is preliminary data.</text>
</comment>
<organism evidence="1 2">
    <name type="scientific">Cysteiniphilum litorale</name>
    <dbReference type="NCBI Taxonomy" id="2056700"/>
    <lineage>
        <taxon>Bacteria</taxon>
        <taxon>Pseudomonadati</taxon>
        <taxon>Pseudomonadota</taxon>
        <taxon>Gammaproteobacteria</taxon>
        <taxon>Thiotrichales</taxon>
        <taxon>Fastidiosibacteraceae</taxon>
        <taxon>Cysteiniphilum</taxon>
    </lineage>
</organism>